<gene>
    <name evidence="2" type="ORF">AAFH49_07260</name>
</gene>
<comment type="caution">
    <text evidence="2">The sequence shown here is derived from an EMBL/GenBank/DDBJ whole genome shotgun (WGS) entry which is preliminary data.</text>
</comment>
<protein>
    <submittedName>
        <fullName evidence="2">DUF4249 domain-containing protein</fullName>
    </submittedName>
</protein>
<evidence type="ECO:0000256" key="1">
    <source>
        <dbReference type="SAM" id="SignalP"/>
    </source>
</evidence>
<feature type="signal peptide" evidence="1">
    <location>
        <begin position="1"/>
        <end position="17"/>
    </location>
</feature>
<evidence type="ECO:0000313" key="3">
    <source>
        <dbReference type="Proteomes" id="UP001479606"/>
    </source>
</evidence>
<dbReference type="InterPro" id="IPR025345">
    <property type="entry name" value="DUF4249"/>
</dbReference>
<reference evidence="2 3" key="1">
    <citation type="journal article" date="2018" name="Arch. Microbiol.">
        <title>Hymenobacter segetis sp. nov., isolated from soil.</title>
        <authorList>
            <person name="Ten L.N."/>
            <person name="Lim S.J."/>
            <person name="Kim B.O."/>
            <person name="Kang I.K."/>
            <person name="Jung H.Y."/>
        </authorList>
    </citation>
    <scope>NUCLEOTIDE SEQUENCE [LARGE SCALE GENOMIC DNA]</scope>
    <source>
        <strain evidence="2 3">S7-3-11</strain>
    </source>
</reference>
<keyword evidence="1" id="KW-0732">Signal</keyword>
<proteinExistence type="predicted"/>
<organism evidence="2 3">
    <name type="scientific">Hymenobacter segetis</name>
    <dbReference type="NCBI Taxonomy" id="2025509"/>
    <lineage>
        <taxon>Bacteria</taxon>
        <taxon>Pseudomonadati</taxon>
        <taxon>Bacteroidota</taxon>
        <taxon>Cytophagia</taxon>
        <taxon>Cytophagales</taxon>
        <taxon>Hymenobacteraceae</taxon>
        <taxon>Hymenobacter</taxon>
    </lineage>
</organism>
<keyword evidence="3" id="KW-1185">Reference proteome</keyword>
<dbReference type="PROSITE" id="PS51257">
    <property type="entry name" value="PROKAR_LIPOPROTEIN"/>
    <property type="match status" value="1"/>
</dbReference>
<dbReference type="RefSeq" id="WP_342296955.1">
    <property type="nucleotide sequence ID" value="NZ_JBCEVZ010000012.1"/>
</dbReference>
<name>A0ABU9LUE1_9BACT</name>
<dbReference type="EMBL" id="JBCEVZ010000012">
    <property type="protein sequence ID" value="MEL5994001.1"/>
    <property type="molecule type" value="Genomic_DNA"/>
</dbReference>
<sequence>MKKNLFRTLLLATAALAGCETATDLPEPPHTPRVALMHILTTAPLDSSFYELFQQRRLYVSNSQRVFDTNYLTGRPDATVELRDATGSVVERYRAARGTQYGNYPGYYLPVLGFRPQPGQQYTLRASLPGLETAESTLTMPAAPVVESGSYEPRSVPGPNGSGQYTGRLNLALRDDPNATNYYLAFARLLDRQGQSSNGNSSLRVDYNSQNSAVSIGQFQLSSPSQGYSIYPFADANVNGQRISLASDVQFYNYCSQPGCPQPGFIEVTVSSITKDAYDFYLSRRRYYDADGNPFAEPAPLASNVRPGYGLFGGATDVTYVIQLP</sequence>
<dbReference type="Proteomes" id="UP001479606">
    <property type="component" value="Unassembled WGS sequence"/>
</dbReference>
<feature type="chain" id="PRO_5045806331" evidence="1">
    <location>
        <begin position="18"/>
        <end position="325"/>
    </location>
</feature>
<accession>A0ABU9LUE1</accession>
<evidence type="ECO:0000313" key="2">
    <source>
        <dbReference type="EMBL" id="MEL5994001.1"/>
    </source>
</evidence>
<dbReference type="Pfam" id="PF14054">
    <property type="entry name" value="DUF4249"/>
    <property type="match status" value="1"/>
</dbReference>